<dbReference type="Gene3D" id="3.40.50.300">
    <property type="entry name" value="P-loop containing nucleotide triphosphate hydrolases"/>
    <property type="match status" value="3"/>
</dbReference>
<evidence type="ECO:0000256" key="9">
    <source>
        <dbReference type="ARBA" id="ARBA00034808"/>
    </source>
</evidence>
<keyword evidence="4 11" id="KW-0347">Helicase</keyword>
<dbReference type="GO" id="GO:0043138">
    <property type="term" value="F:3'-5' DNA helicase activity"/>
    <property type="evidence" value="ECO:0007669"/>
    <property type="project" value="UniProtKB-EC"/>
</dbReference>
<keyword evidence="6" id="KW-0238">DNA-binding</keyword>
<dbReference type="Proteomes" id="UP000325787">
    <property type="component" value="Chromosome"/>
</dbReference>
<evidence type="ECO:0000256" key="1">
    <source>
        <dbReference type="ARBA" id="ARBA00009922"/>
    </source>
</evidence>
<dbReference type="RefSeq" id="WP_033435360.1">
    <property type="nucleotide sequence ID" value="NZ_CP034550.1"/>
</dbReference>
<dbReference type="InterPro" id="IPR000212">
    <property type="entry name" value="DNA_helicase_UvrD/REP"/>
</dbReference>
<dbReference type="AlphaFoldDB" id="A0A5Q0GWX0"/>
<dbReference type="EMBL" id="CP034550">
    <property type="protein sequence ID" value="QFZ18547.1"/>
    <property type="molecule type" value="Genomic_DNA"/>
</dbReference>
<dbReference type="OrthoDB" id="9810135at2"/>
<proteinExistence type="inferred from homology"/>
<dbReference type="PANTHER" id="PTHR11070">
    <property type="entry name" value="UVRD / RECB / PCRA DNA HELICASE FAMILY MEMBER"/>
    <property type="match status" value="1"/>
</dbReference>
<keyword evidence="5 11" id="KW-0067">ATP-binding</keyword>
<feature type="binding site" evidence="11">
    <location>
        <begin position="31"/>
        <end position="38"/>
    </location>
    <ligand>
        <name>ATP</name>
        <dbReference type="ChEBI" id="CHEBI:30616"/>
    </ligand>
</feature>
<dbReference type="Pfam" id="PF13361">
    <property type="entry name" value="UvrD_C"/>
    <property type="match status" value="1"/>
</dbReference>
<dbReference type="Gene3D" id="1.10.10.160">
    <property type="match status" value="1"/>
</dbReference>
<name>A0A5Q0GWX0_SACSY</name>
<evidence type="ECO:0000313" key="14">
    <source>
        <dbReference type="Proteomes" id="UP000325787"/>
    </source>
</evidence>
<dbReference type="PROSITE" id="PS51198">
    <property type="entry name" value="UVRD_HELICASE_ATP_BIND"/>
    <property type="match status" value="1"/>
</dbReference>
<keyword evidence="7" id="KW-0413">Isomerase</keyword>
<evidence type="ECO:0000256" key="6">
    <source>
        <dbReference type="ARBA" id="ARBA00023125"/>
    </source>
</evidence>
<dbReference type="SUPFAM" id="SSF52540">
    <property type="entry name" value="P-loop containing nucleoside triphosphate hydrolases"/>
    <property type="match status" value="1"/>
</dbReference>
<evidence type="ECO:0000256" key="7">
    <source>
        <dbReference type="ARBA" id="ARBA00023235"/>
    </source>
</evidence>
<dbReference type="EC" id="5.6.2.4" evidence="9"/>
<evidence type="ECO:0000256" key="5">
    <source>
        <dbReference type="ARBA" id="ARBA00022840"/>
    </source>
</evidence>
<dbReference type="GO" id="GO:0016887">
    <property type="term" value="F:ATP hydrolysis activity"/>
    <property type="evidence" value="ECO:0007669"/>
    <property type="project" value="RHEA"/>
</dbReference>
<dbReference type="PANTHER" id="PTHR11070:SF2">
    <property type="entry name" value="ATP-DEPENDENT DNA HELICASE SRS2"/>
    <property type="match status" value="1"/>
</dbReference>
<dbReference type="Pfam" id="PF00580">
    <property type="entry name" value="UvrD-helicase"/>
    <property type="match status" value="1"/>
</dbReference>
<comment type="similarity">
    <text evidence="1">Belongs to the helicase family. UvrD subfamily.</text>
</comment>
<evidence type="ECO:0000259" key="12">
    <source>
        <dbReference type="PROSITE" id="PS51198"/>
    </source>
</evidence>
<evidence type="ECO:0000313" key="13">
    <source>
        <dbReference type="EMBL" id="QFZ18547.1"/>
    </source>
</evidence>
<evidence type="ECO:0000256" key="2">
    <source>
        <dbReference type="ARBA" id="ARBA00022741"/>
    </source>
</evidence>
<sequence>MGTLTRSIRELRENPQQWQAFQQQGHCVVLAPPGSGKTKLLTTRLAYDLFNKIPPPHGAACITLTNAAAAELRRRLDGLGVPNRSTLVVGTVHSFALRRVIAPFAALTDRPELAHASIAGDRQQTAAYAQAIDTVFGGREDQRNIRSTIEFHRRRLSPEEAWLRSGEGILEAGRLYGSLLREQGLIDFDDVVRIAVELVEDHEVVRRVLAARYPYLYVDEYQDLAPGLDRLVRALCFDDTHEAQLFAVGDPEQAVFGWTGSRPELLTELAALPGVHPVHLEHNYRCGAEIIRIANLIQRGEREVIPSREGGEVSATRCPGGFADQCRRAVTTVRTAIGRGVPLHEIVVICPHNSQCRDVTDALRNAGVPAFVRGSEYRLTQATSFVEACAAWAALGRELSNYRLGAIHQRWRQLLGLSWTREKDVALTELLLDYEYKTHDGAHQLLADLLDLGLAQGLSRPSQSDEAAEVGKMRQELISGALKDLTITGLAERARKVDRVEVTTMTSSKGLEFDVVLILGADEKRMPDFRSFNAPTQLNEDRRKFYVSVTRARDEVRIFYSGFVEWASGRPDPAGPSRFLREIGLV</sequence>
<comment type="catalytic activity">
    <reaction evidence="10">
        <text>ATP + H2O = ADP + phosphate + H(+)</text>
        <dbReference type="Rhea" id="RHEA:13065"/>
        <dbReference type="ChEBI" id="CHEBI:15377"/>
        <dbReference type="ChEBI" id="CHEBI:15378"/>
        <dbReference type="ChEBI" id="CHEBI:30616"/>
        <dbReference type="ChEBI" id="CHEBI:43474"/>
        <dbReference type="ChEBI" id="CHEBI:456216"/>
        <dbReference type="EC" id="5.6.2.4"/>
    </reaction>
</comment>
<dbReference type="InterPro" id="IPR014017">
    <property type="entry name" value="DNA_helicase_UvrD-like_C"/>
</dbReference>
<evidence type="ECO:0000256" key="8">
    <source>
        <dbReference type="ARBA" id="ARBA00034617"/>
    </source>
</evidence>
<dbReference type="InterPro" id="IPR013986">
    <property type="entry name" value="DExx_box_DNA_helicase_dom_sf"/>
</dbReference>
<evidence type="ECO:0000256" key="11">
    <source>
        <dbReference type="PROSITE-ProRule" id="PRU00560"/>
    </source>
</evidence>
<keyword evidence="3 11" id="KW-0378">Hydrolase</keyword>
<dbReference type="GO" id="GO:0000725">
    <property type="term" value="P:recombinational repair"/>
    <property type="evidence" value="ECO:0007669"/>
    <property type="project" value="TreeGrafter"/>
</dbReference>
<reference evidence="14" key="1">
    <citation type="journal article" date="2021" name="Curr. Microbiol.">
        <title>Complete genome of nocamycin-producing strain Saccharothrix syringae NRRL B-16468 reveals the biosynthetic potential for secondary metabolites.</title>
        <authorList>
            <person name="Mo X."/>
            <person name="Yang S."/>
        </authorList>
    </citation>
    <scope>NUCLEOTIDE SEQUENCE [LARGE SCALE GENOMIC DNA]</scope>
    <source>
        <strain evidence="14">ATCC 51364 / DSM 43886 / JCM 6844 / KCTC 9398 / NBRC 14523 / NRRL B-16468 / INA 2240</strain>
    </source>
</reference>
<keyword evidence="2 11" id="KW-0547">Nucleotide-binding</keyword>
<dbReference type="GO" id="GO:0003677">
    <property type="term" value="F:DNA binding"/>
    <property type="evidence" value="ECO:0007669"/>
    <property type="project" value="UniProtKB-KW"/>
</dbReference>
<dbReference type="InterPro" id="IPR027417">
    <property type="entry name" value="P-loop_NTPase"/>
</dbReference>
<gene>
    <name evidence="13" type="ORF">EKG83_14695</name>
</gene>
<accession>A0A5Q0GWX0</accession>
<dbReference type="Gene3D" id="1.10.486.10">
    <property type="entry name" value="PCRA, domain 4"/>
    <property type="match status" value="1"/>
</dbReference>
<evidence type="ECO:0000256" key="10">
    <source>
        <dbReference type="ARBA" id="ARBA00048988"/>
    </source>
</evidence>
<evidence type="ECO:0000256" key="3">
    <source>
        <dbReference type="ARBA" id="ARBA00022801"/>
    </source>
</evidence>
<comment type="catalytic activity">
    <reaction evidence="8">
        <text>Couples ATP hydrolysis with the unwinding of duplex DNA by translocating in the 3'-5' direction.</text>
        <dbReference type="EC" id="5.6.2.4"/>
    </reaction>
</comment>
<keyword evidence="14" id="KW-1185">Reference proteome</keyword>
<dbReference type="CDD" id="cd17932">
    <property type="entry name" value="DEXQc_UvrD"/>
    <property type="match status" value="1"/>
</dbReference>
<dbReference type="KEGG" id="ssyi:EKG83_14695"/>
<evidence type="ECO:0000256" key="4">
    <source>
        <dbReference type="ARBA" id="ARBA00022806"/>
    </source>
</evidence>
<organism evidence="13 14">
    <name type="scientific">Saccharothrix syringae</name>
    <name type="common">Nocardiopsis syringae</name>
    <dbReference type="NCBI Taxonomy" id="103733"/>
    <lineage>
        <taxon>Bacteria</taxon>
        <taxon>Bacillati</taxon>
        <taxon>Actinomycetota</taxon>
        <taxon>Actinomycetes</taxon>
        <taxon>Pseudonocardiales</taxon>
        <taxon>Pseudonocardiaceae</taxon>
        <taxon>Saccharothrix</taxon>
    </lineage>
</organism>
<protein>
    <recommendedName>
        <fullName evidence="9">DNA 3'-5' helicase</fullName>
        <ecNumber evidence="9">5.6.2.4</ecNumber>
    </recommendedName>
</protein>
<feature type="domain" description="UvrD-like helicase ATP-binding" evidence="12">
    <location>
        <begin position="10"/>
        <end position="287"/>
    </location>
</feature>
<dbReference type="GO" id="GO:0005524">
    <property type="term" value="F:ATP binding"/>
    <property type="evidence" value="ECO:0007669"/>
    <property type="project" value="UniProtKB-UniRule"/>
</dbReference>
<dbReference type="InterPro" id="IPR014016">
    <property type="entry name" value="UvrD-like_ATP-bd"/>
</dbReference>